<dbReference type="EMBL" id="UAUF01000010">
    <property type="protein sequence ID" value="SPZ05241.1"/>
    <property type="molecule type" value="Genomic_DNA"/>
</dbReference>
<gene>
    <name evidence="1" type="ORF">NCTC11842_01665</name>
</gene>
<name>A0A2X2CES7_PSELU</name>
<dbReference type="RefSeq" id="WP_112297700.1">
    <property type="nucleotide sequence ID" value="NZ_DAMAAI010000024.1"/>
</dbReference>
<evidence type="ECO:0000313" key="1">
    <source>
        <dbReference type="EMBL" id="SPZ05241.1"/>
    </source>
</evidence>
<organism evidence="1 2">
    <name type="scientific">Pseudomonas luteola</name>
    <dbReference type="NCBI Taxonomy" id="47886"/>
    <lineage>
        <taxon>Bacteria</taxon>
        <taxon>Pseudomonadati</taxon>
        <taxon>Pseudomonadota</taxon>
        <taxon>Gammaproteobacteria</taxon>
        <taxon>Pseudomonadales</taxon>
        <taxon>Pseudomonadaceae</taxon>
        <taxon>Pseudomonas</taxon>
    </lineage>
</organism>
<dbReference type="AlphaFoldDB" id="A0A2X2CES7"/>
<evidence type="ECO:0000313" key="2">
    <source>
        <dbReference type="Proteomes" id="UP000250443"/>
    </source>
</evidence>
<protein>
    <submittedName>
        <fullName evidence="1">Uncharacterized protein</fullName>
    </submittedName>
</protein>
<proteinExistence type="predicted"/>
<accession>A0A2X2CES7</accession>
<dbReference type="Proteomes" id="UP000250443">
    <property type="component" value="Unassembled WGS sequence"/>
</dbReference>
<reference evidence="1 2" key="1">
    <citation type="submission" date="2018-06" db="EMBL/GenBank/DDBJ databases">
        <authorList>
            <consortium name="Pathogen Informatics"/>
            <person name="Doyle S."/>
        </authorList>
    </citation>
    <scope>NUCLEOTIDE SEQUENCE [LARGE SCALE GENOMIC DNA]</scope>
    <source>
        <strain evidence="1 2">NCTC11842</strain>
    </source>
</reference>
<sequence length="352" mass="40009">MGVGVYSDNFEETGGTFLVDDILDYTQGYEDYLSQLTESEEPVSLDTYTEDELQQQWKDLEGIIQHVFGLLGAKNNDAFTRYETLKDNYRVHAREWGFEAGTTSAGTSQIVGVWQINQDWFGSTWESYKFEIASEQMIEPQRFLMARSRMSQTLQDLIRLHIMEMGRTCSYKTSGWTTAQYKAPESYEAEYARLIAQFKQDLEFTTRHPARALREEGLENYKAVLRTLCSQENAHSNEPVKARVGVLGKGQDGIYWAEPDKDLLIGHITNQGGLFAADLGLATDFDEKMRVLPATDAVLQACLERTAEQMEISSELHFDIPLATWFEINGFSRVLNPIVDRTVSDEGYAFGL</sequence>